<accession>A0A3M7QQK9</accession>
<keyword evidence="2" id="KW-1185">Reference proteome</keyword>
<name>A0A3M7QQK9_BRAPC</name>
<comment type="caution">
    <text evidence="1">The sequence shown here is derived from an EMBL/GenBank/DDBJ whole genome shotgun (WGS) entry which is preliminary data.</text>
</comment>
<protein>
    <submittedName>
        <fullName evidence="1">Uncharacterized protein</fullName>
    </submittedName>
</protein>
<proteinExistence type="predicted"/>
<dbReference type="EMBL" id="REGN01005363">
    <property type="protein sequence ID" value="RNA13622.1"/>
    <property type="molecule type" value="Genomic_DNA"/>
</dbReference>
<dbReference type="AlphaFoldDB" id="A0A3M7QQK9"/>
<dbReference type="Proteomes" id="UP000276133">
    <property type="component" value="Unassembled WGS sequence"/>
</dbReference>
<evidence type="ECO:0000313" key="1">
    <source>
        <dbReference type="EMBL" id="RNA13622.1"/>
    </source>
</evidence>
<sequence>MELGSSNDIDDKTTSSTSIINQQNIKIQIIQTMMLMNYHCGRKTTNTIQDFYIKFSFDRNLTSSGTEKNVAEFLA</sequence>
<organism evidence="1 2">
    <name type="scientific">Brachionus plicatilis</name>
    <name type="common">Marine rotifer</name>
    <name type="synonym">Brachionus muelleri</name>
    <dbReference type="NCBI Taxonomy" id="10195"/>
    <lineage>
        <taxon>Eukaryota</taxon>
        <taxon>Metazoa</taxon>
        <taxon>Spiralia</taxon>
        <taxon>Gnathifera</taxon>
        <taxon>Rotifera</taxon>
        <taxon>Eurotatoria</taxon>
        <taxon>Monogononta</taxon>
        <taxon>Pseudotrocha</taxon>
        <taxon>Ploima</taxon>
        <taxon>Brachionidae</taxon>
        <taxon>Brachionus</taxon>
    </lineage>
</organism>
<reference evidence="1 2" key="1">
    <citation type="journal article" date="2018" name="Sci. Rep.">
        <title>Genomic signatures of local adaptation to the degree of environmental predictability in rotifers.</title>
        <authorList>
            <person name="Franch-Gras L."/>
            <person name="Hahn C."/>
            <person name="Garcia-Roger E.M."/>
            <person name="Carmona M.J."/>
            <person name="Serra M."/>
            <person name="Gomez A."/>
        </authorList>
    </citation>
    <scope>NUCLEOTIDE SEQUENCE [LARGE SCALE GENOMIC DNA]</scope>
    <source>
        <strain evidence="1">HYR1</strain>
    </source>
</reference>
<evidence type="ECO:0000313" key="2">
    <source>
        <dbReference type="Proteomes" id="UP000276133"/>
    </source>
</evidence>
<gene>
    <name evidence="1" type="ORF">BpHYR1_051186</name>
</gene>